<evidence type="ECO:0000313" key="2">
    <source>
        <dbReference type="EMBL" id="SDH89659.1"/>
    </source>
</evidence>
<accession>A0A1G8G5K5</accession>
<reference evidence="3" key="1">
    <citation type="submission" date="2016-10" db="EMBL/GenBank/DDBJ databases">
        <authorList>
            <person name="Varghese N."/>
            <person name="Submissions S."/>
        </authorList>
    </citation>
    <scope>NUCLEOTIDE SEQUENCE [LARGE SCALE GENOMIC DNA]</scope>
    <source>
        <strain evidence="3">CGMCC 1.2747</strain>
    </source>
</reference>
<dbReference type="Proteomes" id="UP000199274">
    <property type="component" value="Unassembled WGS sequence"/>
</dbReference>
<keyword evidence="1" id="KW-1133">Transmembrane helix</keyword>
<evidence type="ECO:0000313" key="3">
    <source>
        <dbReference type="Proteomes" id="UP000199274"/>
    </source>
</evidence>
<dbReference type="EMBL" id="FNDB01000017">
    <property type="protein sequence ID" value="SDH89659.1"/>
    <property type="molecule type" value="Genomic_DNA"/>
</dbReference>
<organism evidence="2 3">
    <name type="scientific">Flavobacterium omnivorum</name>
    <dbReference type="NCBI Taxonomy" id="178355"/>
    <lineage>
        <taxon>Bacteria</taxon>
        <taxon>Pseudomonadati</taxon>
        <taxon>Bacteroidota</taxon>
        <taxon>Flavobacteriia</taxon>
        <taxon>Flavobacteriales</taxon>
        <taxon>Flavobacteriaceae</taxon>
        <taxon>Flavobacterium</taxon>
    </lineage>
</organism>
<evidence type="ECO:0000256" key="1">
    <source>
        <dbReference type="SAM" id="Phobius"/>
    </source>
</evidence>
<sequence length="219" mass="24942">MPNFSFNLIKSVKKSVKKSVNIEFNRITPNRKIRLNILTMKTILHLIFFILISNVIYSQSYLGKITKQVNFREGSNSNDNIISSLKSQTQIFIISLETENDYYNIIDIATDKEGYVHKSYVKVGKVVNKSNGSFISASGNSASYDAEATIFNNTSITMTLKLNSEVYRFSPKEIKNITLNPGDYDFRASAPGVVPNVGVKNFENNRTYTWQFYIVTSRR</sequence>
<dbReference type="STRING" id="178355.SAMN04488062_11728"/>
<keyword evidence="3" id="KW-1185">Reference proteome</keyword>
<name>A0A1G8G5K5_9FLAO</name>
<keyword evidence="1" id="KW-0472">Membrane</keyword>
<dbReference type="Gene3D" id="2.30.30.40">
    <property type="entry name" value="SH3 Domains"/>
    <property type="match status" value="1"/>
</dbReference>
<dbReference type="AlphaFoldDB" id="A0A1G8G5K5"/>
<feature type="transmembrane region" description="Helical" evidence="1">
    <location>
        <begin position="35"/>
        <end position="57"/>
    </location>
</feature>
<proteinExistence type="predicted"/>
<protein>
    <recommendedName>
        <fullName evidence="4">SH3 domain-containing protein</fullName>
    </recommendedName>
</protein>
<gene>
    <name evidence="2" type="ORF">SAMN04488062_11728</name>
</gene>
<keyword evidence="1" id="KW-0812">Transmembrane</keyword>
<evidence type="ECO:0008006" key="4">
    <source>
        <dbReference type="Google" id="ProtNLM"/>
    </source>
</evidence>